<name>A0AAN5AKT3_9BACT</name>
<evidence type="ECO:0000256" key="2">
    <source>
        <dbReference type="ARBA" id="ARBA00009694"/>
    </source>
</evidence>
<protein>
    <submittedName>
        <fullName evidence="7">DUF423 domain-containing protein</fullName>
    </submittedName>
</protein>
<comment type="caution">
    <text evidence="7">The sequence shown here is derived from an EMBL/GenBank/DDBJ whole genome shotgun (WGS) entry which is preliminary data.</text>
</comment>
<dbReference type="AlphaFoldDB" id="A0AAN5AKT3"/>
<evidence type="ECO:0000256" key="6">
    <source>
        <dbReference type="SAM" id="Phobius"/>
    </source>
</evidence>
<organism evidence="7 8">
    <name type="scientific">Persicobacter diffluens</name>
    <dbReference type="NCBI Taxonomy" id="981"/>
    <lineage>
        <taxon>Bacteria</taxon>
        <taxon>Pseudomonadati</taxon>
        <taxon>Bacteroidota</taxon>
        <taxon>Cytophagia</taxon>
        <taxon>Cytophagales</taxon>
        <taxon>Persicobacteraceae</taxon>
        <taxon>Persicobacter</taxon>
    </lineage>
</organism>
<evidence type="ECO:0000313" key="7">
    <source>
        <dbReference type="EMBL" id="GJM60193.1"/>
    </source>
</evidence>
<comment type="similarity">
    <text evidence="2">Belongs to the UPF0382 family.</text>
</comment>
<keyword evidence="8" id="KW-1185">Reference proteome</keyword>
<dbReference type="GO" id="GO:0005886">
    <property type="term" value="C:plasma membrane"/>
    <property type="evidence" value="ECO:0007669"/>
    <property type="project" value="TreeGrafter"/>
</dbReference>
<keyword evidence="4 6" id="KW-1133">Transmembrane helix</keyword>
<proteinExistence type="inferred from homology"/>
<comment type="subcellular location">
    <subcellularLocation>
        <location evidence="1">Membrane</location>
        <topology evidence="1">Multi-pass membrane protein</topology>
    </subcellularLocation>
</comment>
<reference evidence="7 8" key="1">
    <citation type="submission" date="2021-12" db="EMBL/GenBank/DDBJ databases">
        <title>Genome sequencing of bacteria with rrn-lacking chromosome and rrn-plasmid.</title>
        <authorList>
            <person name="Anda M."/>
            <person name="Iwasaki W."/>
        </authorList>
    </citation>
    <scope>NUCLEOTIDE SEQUENCE [LARGE SCALE GENOMIC DNA]</scope>
    <source>
        <strain evidence="7 8">NBRC 15940</strain>
    </source>
</reference>
<feature type="transmembrane region" description="Helical" evidence="6">
    <location>
        <begin position="101"/>
        <end position="121"/>
    </location>
</feature>
<evidence type="ECO:0000313" key="8">
    <source>
        <dbReference type="Proteomes" id="UP001310022"/>
    </source>
</evidence>
<feature type="transmembrane region" description="Helical" evidence="6">
    <location>
        <begin position="73"/>
        <end position="95"/>
    </location>
</feature>
<gene>
    <name evidence="7" type="ORF">PEDI_07450</name>
</gene>
<dbReference type="Proteomes" id="UP001310022">
    <property type="component" value="Unassembled WGS sequence"/>
</dbReference>
<evidence type="ECO:0000256" key="4">
    <source>
        <dbReference type="ARBA" id="ARBA00022989"/>
    </source>
</evidence>
<dbReference type="Pfam" id="PF04241">
    <property type="entry name" value="DUF423"/>
    <property type="match status" value="1"/>
</dbReference>
<keyword evidence="3 6" id="KW-0812">Transmembrane</keyword>
<dbReference type="PANTHER" id="PTHR43461:SF1">
    <property type="entry name" value="TRANSMEMBRANE PROTEIN 256"/>
    <property type="match status" value="1"/>
</dbReference>
<keyword evidence="5 6" id="KW-0472">Membrane</keyword>
<dbReference type="RefSeq" id="WP_338236031.1">
    <property type="nucleotide sequence ID" value="NZ_BQKE01000001.1"/>
</dbReference>
<evidence type="ECO:0000256" key="1">
    <source>
        <dbReference type="ARBA" id="ARBA00004141"/>
    </source>
</evidence>
<dbReference type="EMBL" id="BQKE01000001">
    <property type="protein sequence ID" value="GJM60193.1"/>
    <property type="molecule type" value="Genomic_DNA"/>
</dbReference>
<dbReference type="InterPro" id="IPR006696">
    <property type="entry name" value="DUF423"/>
</dbReference>
<dbReference type="PANTHER" id="PTHR43461">
    <property type="entry name" value="TRANSMEMBRANE PROTEIN 256"/>
    <property type="match status" value="1"/>
</dbReference>
<feature type="transmembrane region" description="Helical" evidence="6">
    <location>
        <begin position="42"/>
        <end position="61"/>
    </location>
</feature>
<accession>A0AAN5AKT3</accession>
<evidence type="ECO:0000256" key="3">
    <source>
        <dbReference type="ARBA" id="ARBA00022692"/>
    </source>
</evidence>
<evidence type="ECO:0000256" key="5">
    <source>
        <dbReference type="ARBA" id="ARBA00023136"/>
    </source>
</evidence>
<sequence>MQKLILTTAAALGALTVMIGAFGAHGLQSILQTHGRVDTFETAVKYQMYHVMLMMILGLLYPKISGNLAHYSFYANIFGMLVFSGSLYALCLTNISKLGAITPFGGMGFIAAWLLFAIACWQKL</sequence>